<gene>
    <name evidence="1" type="ORF">ALNOE001_08050</name>
</gene>
<name>A0A366ME35_9EURY</name>
<reference evidence="1 2" key="1">
    <citation type="submission" date="2018-06" db="EMBL/GenBank/DDBJ databases">
        <title>Genomic insight into two independent archaeal endosymbiosis events.</title>
        <authorList>
            <person name="Lind A.E."/>
            <person name="Lewis W.H."/>
            <person name="Spang A."/>
            <person name="Guy L."/>
            <person name="Embley M.T."/>
            <person name="Ettema T.J.G."/>
        </authorList>
    </citation>
    <scope>NUCLEOTIDE SEQUENCE [LARGE SCALE GENOMIC DNA]</scope>
    <source>
        <strain evidence="1">NOE</strain>
    </source>
</reference>
<dbReference type="AlphaFoldDB" id="A0A366ME35"/>
<evidence type="ECO:0000313" key="1">
    <source>
        <dbReference type="EMBL" id="RBQ23732.1"/>
    </source>
</evidence>
<proteinExistence type="predicted"/>
<keyword evidence="2" id="KW-1185">Reference proteome</keyword>
<organism evidence="1 2">
    <name type="scientific">Candidatus Methanobinarius endosymbioticus</name>
    <dbReference type="NCBI Taxonomy" id="2006182"/>
    <lineage>
        <taxon>Archaea</taxon>
        <taxon>Methanobacteriati</taxon>
        <taxon>Methanobacteriota</taxon>
        <taxon>Methanomada group</taxon>
        <taxon>Methanobacteria</taxon>
        <taxon>Methanobacteriales</taxon>
        <taxon>Methanobacteriaceae</taxon>
        <taxon>Candidatus Methanobinarius</taxon>
    </lineage>
</organism>
<dbReference type="Gene3D" id="3.30.780.30">
    <property type="match status" value="1"/>
</dbReference>
<sequence>MEVKVENYGFADKLDPEDKDMSFVTYKISKLAFSSLEFLKGNLEGDVKVKDDSLYLTIFYDDELFPFHSKEAKLKIDDFIAREEIEMTVFISSFLEDM</sequence>
<dbReference type="Proteomes" id="UP000253099">
    <property type="component" value="Unassembled WGS sequence"/>
</dbReference>
<protein>
    <submittedName>
        <fullName evidence="1">Uncharacterized protein</fullName>
    </submittedName>
</protein>
<dbReference type="EMBL" id="NIZT01000020">
    <property type="protein sequence ID" value="RBQ23732.1"/>
    <property type="molecule type" value="Genomic_DNA"/>
</dbReference>
<comment type="caution">
    <text evidence="1">The sequence shown here is derived from an EMBL/GenBank/DDBJ whole genome shotgun (WGS) entry which is preliminary data.</text>
</comment>
<dbReference type="Pfam" id="PF19024">
    <property type="entry name" value="DUF5750"/>
    <property type="match status" value="1"/>
</dbReference>
<accession>A0A366ME35</accession>
<evidence type="ECO:0000313" key="2">
    <source>
        <dbReference type="Proteomes" id="UP000253099"/>
    </source>
</evidence>
<dbReference type="InterPro" id="IPR043962">
    <property type="entry name" value="DUF5750"/>
</dbReference>